<dbReference type="InParanoid" id="A0A2P6N7R6"/>
<gene>
    <name evidence="2" type="ORF">PROFUN_12283</name>
</gene>
<keyword evidence="3" id="KW-1185">Reference proteome</keyword>
<dbReference type="Proteomes" id="UP000241769">
    <property type="component" value="Unassembled WGS sequence"/>
</dbReference>
<dbReference type="InterPro" id="IPR011990">
    <property type="entry name" value="TPR-like_helical_dom_sf"/>
</dbReference>
<organism evidence="2 3">
    <name type="scientific">Planoprotostelium fungivorum</name>
    <dbReference type="NCBI Taxonomy" id="1890364"/>
    <lineage>
        <taxon>Eukaryota</taxon>
        <taxon>Amoebozoa</taxon>
        <taxon>Evosea</taxon>
        <taxon>Variosea</taxon>
        <taxon>Cavosteliida</taxon>
        <taxon>Cavosteliaceae</taxon>
        <taxon>Planoprotostelium</taxon>
    </lineage>
</organism>
<evidence type="ECO:0000313" key="3">
    <source>
        <dbReference type="Proteomes" id="UP000241769"/>
    </source>
</evidence>
<dbReference type="EMBL" id="MDYQ01000164">
    <property type="protein sequence ID" value="PRP79996.1"/>
    <property type="molecule type" value="Genomic_DNA"/>
</dbReference>
<reference evidence="2 3" key="1">
    <citation type="journal article" date="2018" name="Genome Biol. Evol.">
        <title>Multiple Roots of Fruiting Body Formation in Amoebozoa.</title>
        <authorList>
            <person name="Hillmann F."/>
            <person name="Forbes G."/>
            <person name="Novohradska S."/>
            <person name="Ferling I."/>
            <person name="Riege K."/>
            <person name="Groth M."/>
            <person name="Westermann M."/>
            <person name="Marz M."/>
            <person name="Spaller T."/>
            <person name="Winckler T."/>
            <person name="Schaap P."/>
            <person name="Glockner G."/>
        </authorList>
    </citation>
    <scope>NUCLEOTIDE SEQUENCE [LARGE SCALE GENOMIC DNA]</scope>
    <source>
        <strain evidence="2 3">Jena</strain>
    </source>
</reference>
<feature type="region of interest" description="Disordered" evidence="1">
    <location>
        <begin position="335"/>
        <end position="406"/>
    </location>
</feature>
<name>A0A2P6N7R6_9EUKA</name>
<dbReference type="SUPFAM" id="SSF48452">
    <property type="entry name" value="TPR-like"/>
    <property type="match status" value="1"/>
</dbReference>
<comment type="caution">
    <text evidence="2">The sequence shown here is derived from an EMBL/GenBank/DDBJ whole genome shotgun (WGS) entry which is preliminary data.</text>
</comment>
<protein>
    <submittedName>
        <fullName evidence="2">Uncharacterized protein</fullName>
    </submittedName>
</protein>
<feature type="compositionally biased region" description="Basic and acidic residues" evidence="1">
    <location>
        <begin position="347"/>
        <end position="359"/>
    </location>
</feature>
<accession>A0A2P6N7R6</accession>
<evidence type="ECO:0000313" key="2">
    <source>
        <dbReference type="EMBL" id="PRP79996.1"/>
    </source>
</evidence>
<proteinExistence type="predicted"/>
<dbReference type="AlphaFoldDB" id="A0A2P6N7R6"/>
<dbReference type="Pfam" id="PF13424">
    <property type="entry name" value="TPR_12"/>
    <property type="match status" value="1"/>
</dbReference>
<feature type="compositionally biased region" description="Acidic residues" evidence="1">
    <location>
        <begin position="380"/>
        <end position="390"/>
    </location>
</feature>
<feature type="compositionally biased region" description="Basic residues" evidence="1">
    <location>
        <begin position="396"/>
        <end position="406"/>
    </location>
</feature>
<evidence type="ECO:0000256" key="1">
    <source>
        <dbReference type="SAM" id="MobiDB-lite"/>
    </source>
</evidence>
<sequence>MLLRTLKPLRVNNSIRFHSTDKQAPLLNRTSGIYRVPLLNADANYLVKIMENLLKQQYESRSEIAKRFLPMAQSLADHMPNSPQIRPVFFRRSIELCNEAGDKEGADRSMWLLGESLIQNEQWTDASIVFLQLFQSEFNKSTLNPTDLLKAANELSRSYTLLQQYEKINEITNKMKTLAKRLHNNELAWSALRIEAESFSSQGLHDEAKRTLMRAISLIRKTGGGDNPEICHLKQKLGAIQLASNDPRAAVRSYREALRIAEEFWKPLEGVHQDVAMSHRLMSAAHVANMNIKQAIPHKEREAKIVEELDVILNTKKIQVKQVQEELAKLKEMETKATTTTAATQPRDCHGKEERDRVQKFFIPKATDPSGHARRRDLTDRDEDDSNNEDGEAKRNAHLNRQRRQP</sequence>
<dbReference type="Gene3D" id="1.25.40.10">
    <property type="entry name" value="Tetratricopeptide repeat domain"/>
    <property type="match status" value="1"/>
</dbReference>